<reference evidence="1" key="1">
    <citation type="submission" date="2022-02" db="EMBL/GenBank/DDBJ databases">
        <authorList>
            <person name="Leng L."/>
        </authorList>
    </citation>
    <scope>NUCLEOTIDE SEQUENCE</scope>
    <source>
        <strain evidence="1">JI</strain>
    </source>
</reference>
<dbReference type="PROSITE" id="PS51365">
    <property type="entry name" value="RENAL_DIPEPTIDASE_2"/>
    <property type="match status" value="1"/>
</dbReference>
<dbReference type="PANTHER" id="PTHR10443:SF12">
    <property type="entry name" value="DIPEPTIDASE"/>
    <property type="match status" value="1"/>
</dbReference>
<dbReference type="InterPro" id="IPR008257">
    <property type="entry name" value="Pept_M19"/>
</dbReference>
<protein>
    <submittedName>
        <fullName evidence="1">Dipeptidase</fullName>
    </submittedName>
</protein>
<dbReference type="InterPro" id="IPR032466">
    <property type="entry name" value="Metal_Hydrolase"/>
</dbReference>
<gene>
    <name evidence="1" type="ORF">L7E55_03480</name>
</gene>
<accession>A0A9X4H753</accession>
<evidence type="ECO:0000313" key="1">
    <source>
        <dbReference type="EMBL" id="MDF9407429.1"/>
    </source>
</evidence>
<dbReference type="RefSeq" id="WP_277442664.1">
    <property type="nucleotide sequence ID" value="NZ_JAKOAV010000004.1"/>
</dbReference>
<evidence type="ECO:0000313" key="2">
    <source>
        <dbReference type="Proteomes" id="UP001154312"/>
    </source>
</evidence>
<comment type="caution">
    <text evidence="1">The sequence shown here is derived from an EMBL/GenBank/DDBJ whole genome shotgun (WGS) entry which is preliminary data.</text>
</comment>
<name>A0A9X4H753_9FIRM</name>
<keyword evidence="2" id="KW-1185">Reference proteome</keyword>
<dbReference type="InterPro" id="IPR000180">
    <property type="entry name" value="Dipep_AS"/>
</dbReference>
<dbReference type="GO" id="GO:0070573">
    <property type="term" value="F:metallodipeptidase activity"/>
    <property type="evidence" value="ECO:0007669"/>
    <property type="project" value="InterPro"/>
</dbReference>
<dbReference type="Pfam" id="PF01244">
    <property type="entry name" value="Peptidase_M19"/>
    <property type="match status" value="1"/>
</dbReference>
<dbReference type="AlphaFoldDB" id="A0A9X4H753"/>
<dbReference type="Gene3D" id="3.20.20.140">
    <property type="entry name" value="Metal-dependent hydrolases"/>
    <property type="match status" value="1"/>
</dbReference>
<proteinExistence type="predicted"/>
<sequence length="327" mass="35264">MEKIINKKAEALHNESIVLDTHCDALTAMLDEGRPLAGCSGLGHIDLPRLKVGKVNVQFFAAFIAPEYKNVATKRALELIDLFHREMENNNDVISHVKSIGEIDQAIMSGKIAAFLSIEGGEALAGSLGVLRVFYRLGVRSITLTWNGRNELGTGVGEDCPEEGLTEFGTAVVEEMNELGLLVDVSHLSEQGFWDVIKTSRQPVIASHSNCRALCDHPRNLTDEQIKALAGHGGVMGVTFVPDFLGGENPSVDDVLDHIEHVIAVGGPDCVGIGSDFDGTEELPAGLVDCSCLPVITAGLLERGYNEFVIKKVLGGNFIRVIRQVIK</sequence>
<organism evidence="1 2">
    <name type="scientific">Pelotomaculum isophthalicicum JI</name>
    <dbReference type="NCBI Taxonomy" id="947010"/>
    <lineage>
        <taxon>Bacteria</taxon>
        <taxon>Bacillati</taxon>
        <taxon>Bacillota</taxon>
        <taxon>Clostridia</taxon>
        <taxon>Eubacteriales</taxon>
        <taxon>Desulfotomaculaceae</taxon>
        <taxon>Pelotomaculum</taxon>
    </lineage>
</organism>
<dbReference type="PROSITE" id="PS00869">
    <property type="entry name" value="RENAL_DIPEPTIDASE_1"/>
    <property type="match status" value="1"/>
</dbReference>
<dbReference type="CDD" id="cd01301">
    <property type="entry name" value="rDP_like"/>
    <property type="match status" value="1"/>
</dbReference>
<dbReference type="Proteomes" id="UP001154312">
    <property type="component" value="Unassembled WGS sequence"/>
</dbReference>
<dbReference type="SUPFAM" id="SSF51556">
    <property type="entry name" value="Metallo-dependent hydrolases"/>
    <property type="match status" value="1"/>
</dbReference>
<dbReference type="PANTHER" id="PTHR10443">
    <property type="entry name" value="MICROSOMAL DIPEPTIDASE"/>
    <property type="match status" value="1"/>
</dbReference>
<dbReference type="GO" id="GO:0006508">
    <property type="term" value="P:proteolysis"/>
    <property type="evidence" value="ECO:0007669"/>
    <property type="project" value="InterPro"/>
</dbReference>
<dbReference type="EMBL" id="JAKOAV010000004">
    <property type="protein sequence ID" value="MDF9407429.1"/>
    <property type="molecule type" value="Genomic_DNA"/>
</dbReference>